<protein>
    <recommendedName>
        <fullName evidence="6">Cyanovirin-N domain-containing protein</fullName>
    </recommendedName>
</protein>
<dbReference type="AlphaFoldDB" id="A0A5B0LZU5"/>
<evidence type="ECO:0000313" key="5">
    <source>
        <dbReference type="Proteomes" id="UP000325313"/>
    </source>
</evidence>
<name>A0A5B0LZU5_PUCGR</name>
<sequence length="148" mass="15717">MRAGKDSTRGMMTILFIGMITTLSMNLANAMLCTEAFQTKEGGWGAPPGKAACLSGSASRLCNLSTCYGSSPNGPLDVSQSVFTGCSISDDGKDGTLSVYVISYGMNSGKFSVTGKTFPGRDKDIEVFCTNNKQNRDHLIFCNDNACH</sequence>
<feature type="signal peptide" evidence="1">
    <location>
        <begin position="1"/>
        <end position="30"/>
    </location>
</feature>
<accession>A0A5B0LZU5</accession>
<comment type="caution">
    <text evidence="2">The sequence shown here is derived from an EMBL/GenBank/DDBJ whole genome shotgun (WGS) entry which is preliminary data.</text>
</comment>
<dbReference type="Proteomes" id="UP000325313">
    <property type="component" value="Unassembled WGS sequence"/>
</dbReference>
<evidence type="ECO:0000313" key="3">
    <source>
        <dbReference type="EMBL" id="KAA1123654.1"/>
    </source>
</evidence>
<dbReference type="EMBL" id="VDEP01000207">
    <property type="protein sequence ID" value="KAA1123654.1"/>
    <property type="molecule type" value="Genomic_DNA"/>
</dbReference>
<gene>
    <name evidence="2" type="ORF">PGT21_010042</name>
    <name evidence="3" type="ORF">PGTUg99_024729</name>
</gene>
<evidence type="ECO:0000313" key="2">
    <source>
        <dbReference type="EMBL" id="KAA1069044.1"/>
    </source>
</evidence>
<evidence type="ECO:0000256" key="1">
    <source>
        <dbReference type="SAM" id="SignalP"/>
    </source>
</evidence>
<organism evidence="2 4">
    <name type="scientific">Puccinia graminis f. sp. tritici</name>
    <dbReference type="NCBI Taxonomy" id="56615"/>
    <lineage>
        <taxon>Eukaryota</taxon>
        <taxon>Fungi</taxon>
        <taxon>Dikarya</taxon>
        <taxon>Basidiomycota</taxon>
        <taxon>Pucciniomycotina</taxon>
        <taxon>Pucciniomycetes</taxon>
        <taxon>Pucciniales</taxon>
        <taxon>Pucciniaceae</taxon>
        <taxon>Puccinia</taxon>
    </lineage>
</organism>
<keyword evidence="1" id="KW-0732">Signal</keyword>
<dbReference type="OrthoDB" id="10280820at2759"/>
<dbReference type="EMBL" id="VSWC01000183">
    <property type="protein sequence ID" value="KAA1069044.1"/>
    <property type="molecule type" value="Genomic_DNA"/>
</dbReference>
<proteinExistence type="predicted"/>
<evidence type="ECO:0000313" key="4">
    <source>
        <dbReference type="Proteomes" id="UP000324748"/>
    </source>
</evidence>
<dbReference type="Proteomes" id="UP000324748">
    <property type="component" value="Unassembled WGS sequence"/>
</dbReference>
<feature type="chain" id="PRO_5036366062" description="Cyanovirin-N domain-containing protein" evidence="1">
    <location>
        <begin position="31"/>
        <end position="148"/>
    </location>
</feature>
<evidence type="ECO:0008006" key="6">
    <source>
        <dbReference type="Google" id="ProtNLM"/>
    </source>
</evidence>
<reference evidence="4 5" key="1">
    <citation type="submission" date="2019-05" db="EMBL/GenBank/DDBJ databases">
        <title>Emergence of the Ug99 lineage of the wheat stem rust pathogen through somatic hybridization.</title>
        <authorList>
            <person name="Li F."/>
            <person name="Upadhyaya N.M."/>
            <person name="Sperschneider J."/>
            <person name="Matny O."/>
            <person name="Nguyen-Phuc H."/>
            <person name="Mago R."/>
            <person name="Raley C."/>
            <person name="Miller M.E."/>
            <person name="Silverstein K.A.T."/>
            <person name="Henningsen E."/>
            <person name="Hirsch C.D."/>
            <person name="Visser B."/>
            <person name="Pretorius Z.A."/>
            <person name="Steffenson B.J."/>
            <person name="Schwessinger B."/>
            <person name="Dodds P.N."/>
            <person name="Figueroa M."/>
        </authorList>
    </citation>
    <scope>NUCLEOTIDE SEQUENCE [LARGE SCALE GENOMIC DNA]</scope>
    <source>
        <strain evidence="2">21-0</strain>
        <strain evidence="3 5">Ug99</strain>
    </source>
</reference>
<keyword evidence="4" id="KW-1185">Reference proteome</keyword>